<accession>A0A1F6DIX4</accession>
<name>A0A1F6DIX4_9BACT</name>
<reference evidence="1 2" key="1">
    <citation type="journal article" date="2016" name="Nat. Commun.">
        <title>Thousands of microbial genomes shed light on interconnected biogeochemical processes in an aquifer system.</title>
        <authorList>
            <person name="Anantharaman K."/>
            <person name="Brown C.T."/>
            <person name="Hug L.A."/>
            <person name="Sharon I."/>
            <person name="Castelle C.J."/>
            <person name="Probst A.J."/>
            <person name="Thomas B.C."/>
            <person name="Singh A."/>
            <person name="Wilkins M.J."/>
            <person name="Karaoz U."/>
            <person name="Brodie E.L."/>
            <person name="Williams K.H."/>
            <person name="Hubbard S.S."/>
            <person name="Banfield J.F."/>
        </authorList>
    </citation>
    <scope>NUCLEOTIDE SEQUENCE [LARGE SCALE GENOMIC DNA]</scope>
</reference>
<proteinExistence type="predicted"/>
<dbReference type="STRING" id="1798491.A3C87_01590"/>
<sequence>MTDILGSALYSASDSAVCLLLFSELPAHLLCYIFPERIIFFNECNLPCSVIFLELLFSFYCITNILMELIPDKKCNVIFVSETIFKKVIFVLIVTPSNVTYTYPEFGVTFLIQLM</sequence>
<dbReference type="Proteomes" id="UP000176511">
    <property type="component" value="Unassembled WGS sequence"/>
</dbReference>
<evidence type="ECO:0000313" key="1">
    <source>
        <dbReference type="EMBL" id="OGG61270.1"/>
    </source>
</evidence>
<organism evidence="1 2">
    <name type="scientific">Candidatus Kaiserbacteria bacterium RIFCSPHIGHO2_02_FULL_49_34</name>
    <dbReference type="NCBI Taxonomy" id="1798491"/>
    <lineage>
        <taxon>Bacteria</taxon>
        <taxon>Candidatus Kaiseribacteriota</taxon>
    </lineage>
</organism>
<evidence type="ECO:0000313" key="2">
    <source>
        <dbReference type="Proteomes" id="UP000176511"/>
    </source>
</evidence>
<dbReference type="EMBL" id="MFLE01000023">
    <property type="protein sequence ID" value="OGG61270.1"/>
    <property type="molecule type" value="Genomic_DNA"/>
</dbReference>
<gene>
    <name evidence="1" type="ORF">A3C87_01590</name>
</gene>
<comment type="caution">
    <text evidence="1">The sequence shown here is derived from an EMBL/GenBank/DDBJ whole genome shotgun (WGS) entry which is preliminary data.</text>
</comment>
<protein>
    <submittedName>
        <fullName evidence="1">Uncharacterized protein</fullName>
    </submittedName>
</protein>
<dbReference type="AlphaFoldDB" id="A0A1F6DIX4"/>